<evidence type="ECO:0000256" key="1">
    <source>
        <dbReference type="ARBA" id="ARBA00001974"/>
    </source>
</evidence>
<dbReference type="OrthoDB" id="9983560at2759"/>
<dbReference type="PANTHER" id="PTHR42973">
    <property type="entry name" value="BINDING OXIDOREDUCTASE, PUTATIVE (AFU_ORTHOLOGUE AFUA_1G17690)-RELATED"/>
    <property type="match status" value="1"/>
</dbReference>
<organism evidence="8 9">
    <name type="scientific">Linnemannia gamsii</name>
    <dbReference type="NCBI Taxonomy" id="64522"/>
    <lineage>
        <taxon>Eukaryota</taxon>
        <taxon>Fungi</taxon>
        <taxon>Fungi incertae sedis</taxon>
        <taxon>Mucoromycota</taxon>
        <taxon>Mortierellomycotina</taxon>
        <taxon>Mortierellomycetes</taxon>
        <taxon>Mortierellales</taxon>
        <taxon>Mortierellaceae</taxon>
        <taxon>Linnemannia</taxon>
    </lineage>
</organism>
<dbReference type="InterPro" id="IPR036318">
    <property type="entry name" value="FAD-bd_PCMH-like_sf"/>
</dbReference>
<evidence type="ECO:0000256" key="5">
    <source>
        <dbReference type="ARBA" id="ARBA00023002"/>
    </source>
</evidence>
<comment type="cofactor">
    <cofactor evidence="1">
        <name>FAD</name>
        <dbReference type="ChEBI" id="CHEBI:57692"/>
    </cofactor>
</comment>
<evidence type="ECO:0000259" key="7">
    <source>
        <dbReference type="PROSITE" id="PS51387"/>
    </source>
</evidence>
<dbReference type="GO" id="GO:0071949">
    <property type="term" value="F:FAD binding"/>
    <property type="evidence" value="ECO:0007669"/>
    <property type="project" value="InterPro"/>
</dbReference>
<dbReference type="InterPro" id="IPR016166">
    <property type="entry name" value="FAD-bd_PCMH"/>
</dbReference>
<dbReference type="PANTHER" id="PTHR42973:SF39">
    <property type="entry name" value="FAD-BINDING PCMH-TYPE DOMAIN-CONTAINING PROTEIN"/>
    <property type="match status" value="1"/>
</dbReference>
<protein>
    <recommendedName>
        <fullName evidence="7">FAD-binding PCMH-type domain-containing protein</fullName>
    </recommendedName>
</protein>
<dbReference type="Proteomes" id="UP000823405">
    <property type="component" value="Unassembled WGS sequence"/>
</dbReference>
<keyword evidence="3" id="KW-0285">Flavoprotein</keyword>
<evidence type="ECO:0000256" key="4">
    <source>
        <dbReference type="ARBA" id="ARBA00022827"/>
    </source>
</evidence>
<proteinExistence type="inferred from homology"/>
<evidence type="ECO:0000256" key="3">
    <source>
        <dbReference type="ARBA" id="ARBA00022630"/>
    </source>
</evidence>
<comment type="caution">
    <text evidence="8">The sequence shown here is derived from an EMBL/GenBank/DDBJ whole genome shotgun (WGS) entry which is preliminary data.</text>
</comment>
<dbReference type="EMBL" id="JAAAIN010003773">
    <property type="protein sequence ID" value="KAG0284086.1"/>
    <property type="molecule type" value="Genomic_DNA"/>
</dbReference>
<dbReference type="InterPro" id="IPR006094">
    <property type="entry name" value="Oxid_FAD_bind_N"/>
</dbReference>
<comment type="similarity">
    <text evidence="2">Belongs to the oxygen-dependent FAD-linked oxidoreductase family.</text>
</comment>
<dbReference type="Pfam" id="PF01565">
    <property type="entry name" value="FAD_binding_4"/>
    <property type="match status" value="1"/>
</dbReference>
<feature type="signal peptide" evidence="6">
    <location>
        <begin position="1"/>
        <end position="21"/>
    </location>
</feature>
<dbReference type="InterPro" id="IPR050416">
    <property type="entry name" value="FAD-linked_Oxidoreductase"/>
</dbReference>
<evidence type="ECO:0000313" key="9">
    <source>
        <dbReference type="Proteomes" id="UP000823405"/>
    </source>
</evidence>
<dbReference type="SUPFAM" id="SSF56176">
    <property type="entry name" value="FAD-binding/transporter-associated domain-like"/>
    <property type="match status" value="1"/>
</dbReference>
<feature type="chain" id="PRO_5040149636" description="FAD-binding PCMH-type domain-containing protein" evidence="6">
    <location>
        <begin position="22"/>
        <end position="583"/>
    </location>
</feature>
<keyword evidence="4" id="KW-0274">FAD</keyword>
<dbReference type="PROSITE" id="PS51387">
    <property type="entry name" value="FAD_PCMH"/>
    <property type="match status" value="1"/>
</dbReference>
<feature type="domain" description="FAD-binding PCMH-type" evidence="7">
    <location>
        <begin position="119"/>
        <end position="304"/>
    </location>
</feature>
<evidence type="ECO:0000256" key="2">
    <source>
        <dbReference type="ARBA" id="ARBA00005466"/>
    </source>
</evidence>
<dbReference type="Gene3D" id="3.30.465.10">
    <property type="match status" value="2"/>
</dbReference>
<sequence length="583" mass="63796">MVRNIFLLLGIALLINHAVIAAPQPTKPSQCHCLPDEPCWPSESTWSAFNSAVGGNLIATTPVARECHDPYYDKAKCDAIKKGYHDGNWRRSLPGAMIETTWETFHGQGCLGVNQTVPCNQGAVSIYTVKATTIADVQTTIRFASEHNIRLTVKNTGHDFLGRSSAPSSINLWLSSMKGINITKDFIPDGAPQGTQGQGAIILKSGVIWDEAYKAANDSNVVVVGAAHYSVGAAGGYCLGGGHSPISPHLGLCVDNVLQFTMVTADGQVHIANSHKNEDLFWALRGGGPGFGVVVEAVYRTHPAFKNMIYARATISTNDTVSMDKIMRDFYSRHDAWSSQGWSAYVLGAQGLLVLQFVLPDATVEQAASSFNPFLDYARSLPAVTLSNVDIFTDSTYYSWFNRYAPMFDQTYAGVNTRISSRFLPQSLFQPDSLDLLSTTMKKVTGDIASISPAWAFFHLLIAGGQVKQGNSVETSVLPAWREALVLYISFVGWDDSTPYADQLTMAKKLTESTDALRAITPGAGTYQNEGDPSEPDWQQSFFGDNYPRLRALKNKYDPNSLFICRRCVGSEDWDEDLMCRQG</sequence>
<evidence type="ECO:0000256" key="6">
    <source>
        <dbReference type="SAM" id="SignalP"/>
    </source>
</evidence>
<dbReference type="GO" id="GO:0016491">
    <property type="term" value="F:oxidoreductase activity"/>
    <property type="evidence" value="ECO:0007669"/>
    <property type="project" value="UniProtKB-KW"/>
</dbReference>
<keyword evidence="9" id="KW-1185">Reference proteome</keyword>
<dbReference type="Pfam" id="PF08031">
    <property type="entry name" value="BBE"/>
    <property type="match status" value="1"/>
</dbReference>
<name>A0A9P6UEH3_9FUNG</name>
<keyword evidence="6" id="KW-0732">Signal</keyword>
<reference evidence="8" key="1">
    <citation type="journal article" date="2020" name="Fungal Divers.">
        <title>Resolving the Mortierellaceae phylogeny through synthesis of multi-gene phylogenetics and phylogenomics.</title>
        <authorList>
            <person name="Vandepol N."/>
            <person name="Liber J."/>
            <person name="Desiro A."/>
            <person name="Na H."/>
            <person name="Kennedy M."/>
            <person name="Barry K."/>
            <person name="Grigoriev I.V."/>
            <person name="Miller A.N."/>
            <person name="O'Donnell K."/>
            <person name="Stajich J.E."/>
            <person name="Bonito G."/>
        </authorList>
    </citation>
    <scope>NUCLEOTIDE SEQUENCE</scope>
    <source>
        <strain evidence="8">NVP60</strain>
    </source>
</reference>
<keyword evidence="5" id="KW-0560">Oxidoreductase</keyword>
<gene>
    <name evidence="8" type="ORF">BGZ97_008309</name>
</gene>
<accession>A0A9P6UEH3</accession>
<dbReference type="InterPro" id="IPR016169">
    <property type="entry name" value="FAD-bd_PCMH_sub2"/>
</dbReference>
<dbReference type="InterPro" id="IPR012951">
    <property type="entry name" value="BBE"/>
</dbReference>
<dbReference type="AlphaFoldDB" id="A0A9P6UEH3"/>
<evidence type="ECO:0000313" key="8">
    <source>
        <dbReference type="EMBL" id="KAG0284086.1"/>
    </source>
</evidence>